<reference evidence="2 3" key="1">
    <citation type="submission" date="2019-03" db="EMBL/GenBank/DDBJ databases">
        <authorList>
            <person name="Gaulin E."/>
            <person name="Dumas B."/>
        </authorList>
    </citation>
    <scope>NUCLEOTIDE SEQUENCE [LARGE SCALE GENOMIC DNA]</scope>
    <source>
        <strain evidence="2">CBS 568.67</strain>
    </source>
</reference>
<accession>A0A485KL62</accession>
<dbReference type="Proteomes" id="UP000332933">
    <property type="component" value="Unassembled WGS sequence"/>
</dbReference>
<gene>
    <name evidence="2" type="primary">Aste57867_8646</name>
    <name evidence="1" type="ORF">As57867_008612</name>
    <name evidence="2" type="ORF">ASTE57867_8646</name>
</gene>
<evidence type="ECO:0000313" key="1">
    <source>
        <dbReference type="EMBL" id="KAF0700847.1"/>
    </source>
</evidence>
<protein>
    <submittedName>
        <fullName evidence="2">Aste57867_8646 protein</fullName>
    </submittedName>
</protein>
<dbReference type="EMBL" id="VJMH01005110">
    <property type="protein sequence ID" value="KAF0700847.1"/>
    <property type="molecule type" value="Genomic_DNA"/>
</dbReference>
<proteinExistence type="predicted"/>
<dbReference type="AlphaFoldDB" id="A0A485KL62"/>
<dbReference type="EMBL" id="CAADRA010005131">
    <property type="protein sequence ID" value="VFT85532.1"/>
    <property type="molecule type" value="Genomic_DNA"/>
</dbReference>
<keyword evidence="3" id="KW-1185">Reference proteome</keyword>
<name>A0A485KL62_9STRA</name>
<reference evidence="1" key="2">
    <citation type="submission" date="2019-06" db="EMBL/GenBank/DDBJ databases">
        <title>Genomics analysis of Aphanomyces spp. identifies a new class of oomycete effector associated with host adaptation.</title>
        <authorList>
            <person name="Gaulin E."/>
        </authorList>
    </citation>
    <scope>NUCLEOTIDE SEQUENCE</scope>
    <source>
        <strain evidence="1">CBS 578.67</strain>
    </source>
</reference>
<sequence length="75" mass="7997">MTFLNVTNKLRSSALVGSKNASNLFSGLPRFNVQVKATASALPPRKLNESLAFGATKTVKSIYTTGKALKNAFAH</sequence>
<evidence type="ECO:0000313" key="2">
    <source>
        <dbReference type="EMBL" id="VFT85532.1"/>
    </source>
</evidence>
<evidence type="ECO:0000313" key="3">
    <source>
        <dbReference type="Proteomes" id="UP000332933"/>
    </source>
</evidence>
<dbReference type="OrthoDB" id="77969at2759"/>
<organism evidence="2 3">
    <name type="scientific">Aphanomyces stellatus</name>
    <dbReference type="NCBI Taxonomy" id="120398"/>
    <lineage>
        <taxon>Eukaryota</taxon>
        <taxon>Sar</taxon>
        <taxon>Stramenopiles</taxon>
        <taxon>Oomycota</taxon>
        <taxon>Saprolegniomycetes</taxon>
        <taxon>Saprolegniales</taxon>
        <taxon>Verrucalvaceae</taxon>
        <taxon>Aphanomyces</taxon>
    </lineage>
</organism>